<keyword evidence="1 2" id="KW-0238">DNA-binding</keyword>
<dbReference type="InterPro" id="IPR050624">
    <property type="entry name" value="HTH-type_Tx_Regulator"/>
</dbReference>
<dbReference type="PANTHER" id="PTHR43479">
    <property type="entry name" value="ACREF/ENVCD OPERON REPRESSOR-RELATED"/>
    <property type="match status" value="1"/>
</dbReference>
<dbReference type="EMBL" id="JBEPLW010000001">
    <property type="protein sequence ID" value="MET3574509.1"/>
    <property type="molecule type" value="Genomic_DNA"/>
</dbReference>
<dbReference type="Proteomes" id="UP001549099">
    <property type="component" value="Unassembled WGS sequence"/>
</dbReference>
<evidence type="ECO:0000259" key="3">
    <source>
        <dbReference type="PROSITE" id="PS50977"/>
    </source>
</evidence>
<feature type="domain" description="HTH tetR-type" evidence="3">
    <location>
        <begin position="2"/>
        <end position="62"/>
    </location>
</feature>
<dbReference type="PANTHER" id="PTHR43479:SF22">
    <property type="entry name" value="TRANSCRIPTIONAL REGULATOR, TETR FAMILY"/>
    <property type="match status" value="1"/>
</dbReference>
<keyword evidence="5" id="KW-1185">Reference proteome</keyword>
<dbReference type="PROSITE" id="PS50977">
    <property type="entry name" value="HTH_TETR_2"/>
    <property type="match status" value="1"/>
</dbReference>
<dbReference type="InterPro" id="IPR009057">
    <property type="entry name" value="Homeodomain-like_sf"/>
</dbReference>
<comment type="caution">
    <text evidence="4">The sequence shown here is derived from an EMBL/GenBank/DDBJ whole genome shotgun (WGS) entry which is preliminary data.</text>
</comment>
<feature type="DNA-binding region" description="H-T-H motif" evidence="2">
    <location>
        <begin position="25"/>
        <end position="44"/>
    </location>
</feature>
<proteinExistence type="predicted"/>
<sequence>MNETKRKIIEAAAALLTERGFHGTSVQDIADLAGISKGAFYLHFKSKDALLIEIFKYYSAEFKKELARAHDPLLSPAGNYRRQTEIQIDQFLRNTDFIMMYVREQAFSINEELVAFIRSLHAEVLRWYGSCLADMYGEEILPFAVDIATIVEGVKTSYMQLFITNPGNLDPGSLADLLFRLTEQAAESFLSGRQPALLDGGNVRGLFSELFPDHDGRTKAIRAEIEAMRTLADTLPLSASAAAYLGSTVDFIDAQAGAGEDIDRTAVQGALAAFSPYPEFQDSAGRLAGLLGL</sequence>
<dbReference type="InterPro" id="IPR023772">
    <property type="entry name" value="DNA-bd_HTH_TetR-type_CS"/>
</dbReference>
<protein>
    <submittedName>
        <fullName evidence="4">AcrR family transcriptional regulator</fullName>
    </submittedName>
</protein>
<evidence type="ECO:0000256" key="2">
    <source>
        <dbReference type="PROSITE-ProRule" id="PRU00335"/>
    </source>
</evidence>
<evidence type="ECO:0000313" key="4">
    <source>
        <dbReference type="EMBL" id="MET3574509.1"/>
    </source>
</evidence>
<evidence type="ECO:0000313" key="5">
    <source>
        <dbReference type="Proteomes" id="UP001549099"/>
    </source>
</evidence>
<dbReference type="Pfam" id="PF00440">
    <property type="entry name" value="TetR_N"/>
    <property type="match status" value="1"/>
</dbReference>
<dbReference type="InterPro" id="IPR001647">
    <property type="entry name" value="HTH_TetR"/>
</dbReference>
<organism evidence="4 5">
    <name type="scientific">Bhargavaea ullalensis</name>
    <dbReference type="NCBI Taxonomy" id="1265685"/>
    <lineage>
        <taxon>Bacteria</taxon>
        <taxon>Bacillati</taxon>
        <taxon>Bacillota</taxon>
        <taxon>Bacilli</taxon>
        <taxon>Bacillales</taxon>
        <taxon>Caryophanaceae</taxon>
        <taxon>Bhargavaea</taxon>
    </lineage>
</organism>
<dbReference type="PRINTS" id="PR00455">
    <property type="entry name" value="HTHTETR"/>
</dbReference>
<dbReference type="SUPFAM" id="SSF46689">
    <property type="entry name" value="Homeodomain-like"/>
    <property type="match status" value="1"/>
</dbReference>
<gene>
    <name evidence="4" type="ORF">ABID49_000385</name>
</gene>
<evidence type="ECO:0000256" key="1">
    <source>
        <dbReference type="ARBA" id="ARBA00023125"/>
    </source>
</evidence>
<dbReference type="PROSITE" id="PS01081">
    <property type="entry name" value="HTH_TETR_1"/>
    <property type="match status" value="1"/>
</dbReference>
<dbReference type="Gene3D" id="1.10.357.10">
    <property type="entry name" value="Tetracycline Repressor, domain 2"/>
    <property type="match status" value="1"/>
</dbReference>
<accession>A0ABV2G8N6</accession>
<name>A0ABV2G8N6_9BACL</name>
<reference evidence="4 5" key="1">
    <citation type="submission" date="2024-06" db="EMBL/GenBank/DDBJ databases">
        <title>Genomic Encyclopedia of Type Strains, Phase IV (KMG-IV): sequencing the most valuable type-strain genomes for metagenomic binning, comparative biology and taxonomic classification.</title>
        <authorList>
            <person name="Goeker M."/>
        </authorList>
    </citation>
    <scope>NUCLEOTIDE SEQUENCE [LARGE SCALE GENOMIC DNA]</scope>
    <source>
        <strain evidence="4 5">DSM 26128</strain>
    </source>
</reference>
<dbReference type="RefSeq" id="WP_354194738.1">
    <property type="nucleotide sequence ID" value="NZ_JBEPLW010000001.1"/>
</dbReference>